<dbReference type="RefSeq" id="WP_073948252.1">
    <property type="nucleotide sequence ID" value="NZ_JBIAFJ010000009.1"/>
</dbReference>
<evidence type="ECO:0000259" key="4">
    <source>
        <dbReference type="SMART" id="SM00822"/>
    </source>
</evidence>
<evidence type="ECO:0000256" key="1">
    <source>
        <dbReference type="ARBA" id="ARBA00006484"/>
    </source>
</evidence>
<dbReference type="Proteomes" id="UP001601197">
    <property type="component" value="Unassembled WGS sequence"/>
</dbReference>
<dbReference type="InterPro" id="IPR057326">
    <property type="entry name" value="KR_dom"/>
</dbReference>
<dbReference type="PRINTS" id="PR00081">
    <property type="entry name" value="GDHRDH"/>
</dbReference>
<dbReference type="PANTHER" id="PTHR43658:SF8">
    <property type="entry name" value="17-BETA-HYDROXYSTEROID DEHYDROGENASE 14-RELATED"/>
    <property type="match status" value="1"/>
</dbReference>
<evidence type="ECO:0000256" key="3">
    <source>
        <dbReference type="RuleBase" id="RU000363"/>
    </source>
</evidence>
<dbReference type="InterPro" id="IPR020904">
    <property type="entry name" value="Sc_DH/Rdtase_CS"/>
</dbReference>
<dbReference type="SMART" id="SM00822">
    <property type="entry name" value="PKS_KR"/>
    <property type="match status" value="1"/>
</dbReference>
<gene>
    <name evidence="5" type="ORF">ACFYNZ_13585</name>
</gene>
<dbReference type="PANTHER" id="PTHR43658">
    <property type="entry name" value="SHORT-CHAIN DEHYDROGENASE/REDUCTASE"/>
    <property type="match status" value="1"/>
</dbReference>
<name>A0ABW6KTJ6_9ACTN</name>
<dbReference type="EMBL" id="JBIAFJ010000009">
    <property type="protein sequence ID" value="MFE9170537.1"/>
    <property type="molecule type" value="Genomic_DNA"/>
</dbReference>
<comment type="caution">
    <text evidence="5">The sequence shown here is derived from an EMBL/GenBank/DDBJ whole genome shotgun (WGS) entry which is preliminary data.</text>
</comment>
<dbReference type="PRINTS" id="PR00080">
    <property type="entry name" value="SDRFAMILY"/>
</dbReference>
<accession>A0ABW6KTJ6</accession>
<keyword evidence="6" id="KW-1185">Reference proteome</keyword>
<sequence>MRLDGTVAVVTGGTAGLGLATARRLVTAGAKVVLVGRTEAAGKAAAEELGPAAAFVAADVRVEEDVARAMDVAEELGPLRTLVCCAGGAHSKRVIGRRPMRLAEFTTVVETNLIGTFNAIRQALPRIMAQPLRGEERGVVVATSSIAAWDGQAGQSAYAASKAAVVGMTLPLARELAEHAIRVVTVAPGLFDTALLETVPPPVRDLLREQIPHPRRMGTPEEFASLVAHVVDNPMLNGETIRLDAALRMPVVL</sequence>
<dbReference type="Pfam" id="PF00106">
    <property type="entry name" value="adh_short"/>
    <property type="match status" value="1"/>
</dbReference>
<evidence type="ECO:0000256" key="2">
    <source>
        <dbReference type="ARBA" id="ARBA00023002"/>
    </source>
</evidence>
<evidence type="ECO:0000313" key="5">
    <source>
        <dbReference type="EMBL" id="MFE9170537.1"/>
    </source>
</evidence>
<dbReference type="PROSITE" id="PS00061">
    <property type="entry name" value="ADH_SHORT"/>
    <property type="match status" value="1"/>
</dbReference>
<dbReference type="InterPro" id="IPR002347">
    <property type="entry name" value="SDR_fam"/>
</dbReference>
<dbReference type="Gene3D" id="3.40.50.720">
    <property type="entry name" value="NAD(P)-binding Rossmann-like Domain"/>
    <property type="match status" value="1"/>
</dbReference>
<dbReference type="SUPFAM" id="SSF51735">
    <property type="entry name" value="NAD(P)-binding Rossmann-fold domains"/>
    <property type="match status" value="1"/>
</dbReference>
<dbReference type="InterPro" id="IPR036291">
    <property type="entry name" value="NAD(P)-bd_dom_sf"/>
</dbReference>
<proteinExistence type="inferred from homology"/>
<evidence type="ECO:0000313" key="6">
    <source>
        <dbReference type="Proteomes" id="UP001601197"/>
    </source>
</evidence>
<feature type="domain" description="Ketoreductase" evidence="4">
    <location>
        <begin position="6"/>
        <end position="193"/>
    </location>
</feature>
<protein>
    <submittedName>
        <fullName evidence="5">SDR family NAD(P)-dependent oxidoreductase</fullName>
    </submittedName>
</protein>
<organism evidence="5 6">
    <name type="scientific">Streptomyces kebangsaanensis</name>
    <dbReference type="NCBI Taxonomy" id="864058"/>
    <lineage>
        <taxon>Bacteria</taxon>
        <taxon>Bacillati</taxon>
        <taxon>Actinomycetota</taxon>
        <taxon>Actinomycetes</taxon>
        <taxon>Kitasatosporales</taxon>
        <taxon>Streptomycetaceae</taxon>
        <taxon>Streptomyces</taxon>
    </lineage>
</organism>
<comment type="similarity">
    <text evidence="1 3">Belongs to the short-chain dehydrogenases/reductases (SDR) family.</text>
</comment>
<reference evidence="5 6" key="1">
    <citation type="submission" date="2024-10" db="EMBL/GenBank/DDBJ databases">
        <title>The Natural Products Discovery Center: Release of the First 8490 Sequenced Strains for Exploring Actinobacteria Biosynthetic Diversity.</title>
        <authorList>
            <person name="Kalkreuter E."/>
            <person name="Kautsar S.A."/>
            <person name="Yang D."/>
            <person name="Bader C.D."/>
            <person name="Teijaro C.N."/>
            <person name="Fluegel L."/>
            <person name="Davis C.M."/>
            <person name="Simpson J.R."/>
            <person name="Lauterbach L."/>
            <person name="Steele A.D."/>
            <person name="Gui C."/>
            <person name="Meng S."/>
            <person name="Li G."/>
            <person name="Viehrig K."/>
            <person name="Ye F."/>
            <person name="Su P."/>
            <person name="Kiefer A.F."/>
            <person name="Nichols A."/>
            <person name="Cepeda A.J."/>
            <person name="Yan W."/>
            <person name="Fan B."/>
            <person name="Jiang Y."/>
            <person name="Adhikari A."/>
            <person name="Zheng C.-J."/>
            <person name="Schuster L."/>
            <person name="Cowan T.M."/>
            <person name="Smanski M.J."/>
            <person name="Chevrette M.G."/>
            <person name="De Carvalho L.P.S."/>
            <person name="Shen B."/>
        </authorList>
    </citation>
    <scope>NUCLEOTIDE SEQUENCE [LARGE SCALE GENOMIC DNA]</scope>
    <source>
        <strain evidence="5 6">NPDC007147</strain>
    </source>
</reference>
<keyword evidence="2" id="KW-0560">Oxidoreductase</keyword>